<organism evidence="1 2">
    <name type="scientific">Enterobacteria phage GEC-3S</name>
    <dbReference type="NCBI Taxonomy" id="1222338"/>
    <lineage>
        <taxon>Viruses</taxon>
        <taxon>Duplodnaviria</taxon>
        <taxon>Heunggongvirae</taxon>
        <taxon>Uroviricota</taxon>
        <taxon>Caudoviricetes</taxon>
        <taxon>Pantevenvirales</taxon>
        <taxon>Straboviridae</taxon>
        <taxon>Krischvirus</taxon>
        <taxon>Krischvirus gec3s</taxon>
    </lineage>
</organism>
<dbReference type="KEGG" id="vg:23301232"/>
<dbReference type="GeneID" id="23301232"/>
<dbReference type="RefSeq" id="YP_009118881.1">
    <property type="nucleotide sequence ID" value="NC_025425.1"/>
</dbReference>
<keyword evidence="2" id="KW-1185">Reference proteome</keyword>
<evidence type="ECO:0000313" key="1">
    <source>
        <dbReference type="EMBL" id="CEO90801.1"/>
    </source>
</evidence>
<gene>
    <name evidence="1" type="ORF">BN201_0198</name>
</gene>
<reference evidence="1 2" key="1">
    <citation type="submission" date="2012-08" db="EMBL/GenBank/DDBJ databases">
        <title>Selection and characterization of a candidate therapeutic bacteriophage that lyses the German Escherichia coli O104:H4 outbreak strain.</title>
        <authorList>
            <person name="Merabishvilli M."/>
            <person name="De Vos D."/>
            <person name="Verbeken G."/>
            <person name="Kropinski A."/>
            <person name="Vandenheuvel D."/>
            <person name="Lavigne R."/>
            <person name="Wattiau P."/>
            <person name="Mast J."/>
            <person name="Ragimbeau C."/>
            <person name="Mossong J."/>
            <person name="Scheres J."/>
            <person name="Chanishvili N."/>
            <person name="Vaneechoutte M."/>
            <person name="Pirnay J.P."/>
        </authorList>
    </citation>
    <scope>NUCLEOTIDE SEQUENCE [LARGE SCALE GENOMIC DNA]</scope>
</reference>
<protein>
    <submittedName>
        <fullName evidence="1">Uncharacterized protein</fullName>
    </submittedName>
</protein>
<name>A0A0B7MS40_9CAUD</name>
<dbReference type="Proteomes" id="UP000203896">
    <property type="component" value="Segment"/>
</dbReference>
<evidence type="ECO:0000313" key="2">
    <source>
        <dbReference type="Proteomes" id="UP000203896"/>
    </source>
</evidence>
<proteinExistence type="predicted"/>
<dbReference type="EMBL" id="HE978309">
    <property type="protein sequence ID" value="CEO90801.1"/>
    <property type="molecule type" value="Genomic_DNA"/>
</dbReference>
<sequence length="93" mass="10650">MKFIKATEILKNKEAYIGNIVGMNIRGAGSQWTKLVDVKAKGDKIEFTVKMLTHNAHMGIKTKTMAADKSINYQDLVDWLNWCKMHNIETNHE</sequence>
<accession>A0A0B7MS40</accession>